<evidence type="ECO:0000256" key="1">
    <source>
        <dbReference type="SAM" id="SignalP"/>
    </source>
</evidence>
<dbReference type="InterPro" id="IPR031030">
    <property type="entry name" value="Lepto_Lipo_YY_C"/>
</dbReference>
<dbReference type="EMBL" id="NPDZ01000002">
    <property type="protein sequence ID" value="PJZ74084.1"/>
    <property type="molecule type" value="Genomic_DNA"/>
</dbReference>
<sequence length="171" mass="18495">MSFFRTILNCFLLLTTFIFVQCNNLGVAGPGGIKGSDAKLQIKEAQNDASNLFVGQLFPLLINAPDCSGLGGNRTTRLSGFDAYALKDLAGKVQNAKISDTKIYTKSSIDKCTETIRTIGVSLSVQYAQDVQIYGACQNAPIPLDLATIVSYEACKIEEAGFFQFNQTSFP</sequence>
<gene>
    <name evidence="2" type="ORF">CH360_13410</name>
    <name evidence="3" type="ORF">CH373_03920</name>
</gene>
<comment type="caution">
    <text evidence="3">The sequence shown here is derived from an EMBL/GenBank/DDBJ whole genome shotgun (WGS) entry which is preliminary data.</text>
</comment>
<name>A0A2M9ZPX2_9LEPT</name>
<feature type="signal peptide" evidence="1">
    <location>
        <begin position="1"/>
        <end position="20"/>
    </location>
</feature>
<accession>A0A2M9ZPX2</accession>
<keyword evidence="3" id="KW-0449">Lipoprotein</keyword>
<dbReference type="OrthoDB" id="325682at2"/>
<dbReference type="Proteomes" id="UP000231962">
    <property type="component" value="Unassembled WGS sequence"/>
</dbReference>
<dbReference type="RefSeq" id="WP_100714553.1">
    <property type="nucleotide sequence ID" value="NZ_NPDY01000013.1"/>
</dbReference>
<feature type="chain" id="PRO_5014734980" evidence="1">
    <location>
        <begin position="21"/>
        <end position="171"/>
    </location>
</feature>
<protein>
    <submittedName>
        <fullName evidence="3">Lipoprotein</fullName>
    </submittedName>
</protein>
<dbReference type="Proteomes" id="UP000231990">
    <property type="component" value="Unassembled WGS sequence"/>
</dbReference>
<evidence type="ECO:0000313" key="5">
    <source>
        <dbReference type="Proteomes" id="UP000231990"/>
    </source>
</evidence>
<keyword evidence="4" id="KW-1185">Reference proteome</keyword>
<dbReference type="EMBL" id="NPDY01000013">
    <property type="protein sequence ID" value="PJZ69047.1"/>
    <property type="molecule type" value="Genomic_DNA"/>
</dbReference>
<dbReference type="AlphaFoldDB" id="A0A2M9ZPX2"/>
<keyword evidence="1" id="KW-0732">Signal</keyword>
<evidence type="ECO:0000313" key="4">
    <source>
        <dbReference type="Proteomes" id="UP000231962"/>
    </source>
</evidence>
<proteinExistence type="predicted"/>
<reference evidence="4 5" key="1">
    <citation type="submission" date="2017-07" db="EMBL/GenBank/DDBJ databases">
        <title>Leptospira spp. isolated from tropical soils.</title>
        <authorList>
            <person name="Thibeaux R."/>
            <person name="Iraola G."/>
            <person name="Ferres I."/>
            <person name="Bierque E."/>
            <person name="Girault D."/>
            <person name="Soupe-Gilbert M.-E."/>
            <person name="Picardeau M."/>
            <person name="Goarant C."/>
        </authorList>
    </citation>
    <scope>NUCLEOTIDE SEQUENCE [LARGE SCALE GENOMIC DNA]</scope>
    <source>
        <strain evidence="3 5">FH1-B-B1</strain>
        <strain evidence="2 4">FH1-B-C1</strain>
    </source>
</reference>
<evidence type="ECO:0000313" key="2">
    <source>
        <dbReference type="EMBL" id="PJZ69047.1"/>
    </source>
</evidence>
<dbReference type="NCBIfam" id="TIGR04452">
    <property type="entry name" value="Lepto_Lipo_YY_C"/>
    <property type="match status" value="1"/>
</dbReference>
<evidence type="ECO:0000313" key="3">
    <source>
        <dbReference type="EMBL" id="PJZ74084.1"/>
    </source>
</evidence>
<organism evidence="3 5">
    <name type="scientific">Leptospira perolatii</name>
    <dbReference type="NCBI Taxonomy" id="2023191"/>
    <lineage>
        <taxon>Bacteria</taxon>
        <taxon>Pseudomonadati</taxon>
        <taxon>Spirochaetota</taxon>
        <taxon>Spirochaetia</taxon>
        <taxon>Leptospirales</taxon>
        <taxon>Leptospiraceae</taxon>
        <taxon>Leptospira</taxon>
    </lineage>
</organism>